<dbReference type="InterPro" id="IPR050325">
    <property type="entry name" value="Prot/Nucl_acid_deglycase"/>
</dbReference>
<proteinExistence type="predicted"/>
<dbReference type="Pfam" id="PF01965">
    <property type="entry name" value="DJ-1_PfpI"/>
    <property type="match status" value="1"/>
</dbReference>
<name>A0A1R1XN83_9FUNG</name>
<dbReference type="InterPro" id="IPR006287">
    <property type="entry name" value="DJ-1"/>
</dbReference>
<dbReference type="NCBIfam" id="TIGR01383">
    <property type="entry name" value="not_thiJ"/>
    <property type="match status" value="1"/>
</dbReference>
<dbReference type="AlphaFoldDB" id="A0A1R1XN83"/>
<comment type="caution">
    <text evidence="4">The sequence shown here is derived from an EMBL/GenBank/DDBJ whole genome shotgun (WGS) entry which is preliminary data.</text>
</comment>
<feature type="domain" description="DJ-1/PfpI" evidence="3">
    <location>
        <begin position="6"/>
        <end position="176"/>
    </location>
</feature>
<dbReference type="Gene3D" id="3.40.50.880">
    <property type="match status" value="1"/>
</dbReference>
<dbReference type="SUPFAM" id="SSF52317">
    <property type="entry name" value="Class I glutamine amidotransferase-like"/>
    <property type="match status" value="1"/>
</dbReference>
<organism evidence="4 5">
    <name type="scientific">Smittium culicis</name>
    <dbReference type="NCBI Taxonomy" id="133412"/>
    <lineage>
        <taxon>Eukaryota</taxon>
        <taxon>Fungi</taxon>
        <taxon>Fungi incertae sedis</taxon>
        <taxon>Zoopagomycota</taxon>
        <taxon>Kickxellomycotina</taxon>
        <taxon>Harpellomycetes</taxon>
        <taxon>Harpellales</taxon>
        <taxon>Legeriomycetaceae</taxon>
        <taxon>Smittium</taxon>
    </lineage>
</organism>
<protein>
    <recommendedName>
        <fullName evidence="1">D-lactate dehydratase</fullName>
        <ecNumber evidence="1">4.2.1.130</ecNumber>
    </recommendedName>
</protein>
<gene>
    <name evidence="4" type="ORF">AYI69_g7964</name>
</gene>
<evidence type="ECO:0000256" key="1">
    <source>
        <dbReference type="ARBA" id="ARBA00013134"/>
    </source>
</evidence>
<reference evidence="5" key="1">
    <citation type="submission" date="2017-01" db="EMBL/GenBank/DDBJ databases">
        <authorList>
            <person name="Wang Y."/>
            <person name="White M."/>
            <person name="Kvist S."/>
            <person name="Moncalvo J.-M."/>
        </authorList>
    </citation>
    <scope>NUCLEOTIDE SEQUENCE [LARGE SCALE GENOMIC DNA]</scope>
    <source>
        <strain evidence="5">ID-206-W2</strain>
    </source>
</reference>
<dbReference type="PANTHER" id="PTHR48094">
    <property type="entry name" value="PROTEIN/NUCLEIC ACID DEGLYCASE DJ-1-RELATED"/>
    <property type="match status" value="1"/>
</dbReference>
<dbReference type="OrthoDB" id="543156at2759"/>
<evidence type="ECO:0000259" key="3">
    <source>
        <dbReference type="Pfam" id="PF01965"/>
    </source>
</evidence>
<evidence type="ECO:0000313" key="4">
    <source>
        <dbReference type="EMBL" id="OMJ16099.1"/>
    </source>
</evidence>
<dbReference type="EMBL" id="LSSM01004015">
    <property type="protein sequence ID" value="OMJ16099.1"/>
    <property type="molecule type" value="Genomic_DNA"/>
</dbReference>
<dbReference type="InterPro" id="IPR029062">
    <property type="entry name" value="Class_I_gatase-like"/>
</dbReference>
<sequence length="199" mass="21843">MSKVNKAIIFITDGTEEIEATVTIDVLRRAGIEVLVCGVSEQRLPYYTCSRNLKIVPDAVLDFDPINFDNFNAVIIPGGAEGAKTLSENDQVQRILADFYAQGKVVATICAGCLAIKTAKLYKKKGIKLMITGHPTVRNALKDDFDFLSDRVVTDNHLITASGPGVSFEFAFEIVKRMTGVENAREVANPMLLNFLIDD</sequence>
<keyword evidence="5" id="KW-1185">Reference proteome</keyword>
<dbReference type="CDD" id="cd03135">
    <property type="entry name" value="GATase1_DJ-1"/>
    <property type="match status" value="1"/>
</dbReference>
<dbReference type="EC" id="4.2.1.130" evidence="1"/>
<dbReference type="GO" id="GO:1903189">
    <property type="term" value="P:glyoxal metabolic process"/>
    <property type="evidence" value="ECO:0007669"/>
    <property type="project" value="TreeGrafter"/>
</dbReference>
<dbReference type="PANTHER" id="PTHR48094:SF12">
    <property type="entry name" value="PARKINSON DISEASE PROTEIN 7 HOMOLOG"/>
    <property type="match status" value="1"/>
</dbReference>
<comment type="catalytic activity">
    <reaction evidence="2">
        <text>methylglyoxal + H2O = (R)-lactate + H(+)</text>
        <dbReference type="Rhea" id="RHEA:27754"/>
        <dbReference type="ChEBI" id="CHEBI:15377"/>
        <dbReference type="ChEBI" id="CHEBI:15378"/>
        <dbReference type="ChEBI" id="CHEBI:16004"/>
        <dbReference type="ChEBI" id="CHEBI:17158"/>
        <dbReference type="EC" id="4.2.1.130"/>
    </reaction>
</comment>
<dbReference type="GO" id="GO:0005739">
    <property type="term" value="C:mitochondrion"/>
    <property type="evidence" value="ECO:0007669"/>
    <property type="project" value="TreeGrafter"/>
</dbReference>
<accession>A0A1R1XN83</accession>
<evidence type="ECO:0000313" key="5">
    <source>
        <dbReference type="Proteomes" id="UP000187429"/>
    </source>
</evidence>
<dbReference type="GO" id="GO:0005634">
    <property type="term" value="C:nucleus"/>
    <property type="evidence" value="ECO:0007669"/>
    <property type="project" value="TreeGrafter"/>
</dbReference>
<dbReference type="InterPro" id="IPR002818">
    <property type="entry name" value="DJ-1/PfpI"/>
</dbReference>
<dbReference type="Proteomes" id="UP000187429">
    <property type="component" value="Unassembled WGS sequence"/>
</dbReference>
<dbReference type="GO" id="GO:0019172">
    <property type="term" value="F:glyoxalase III activity"/>
    <property type="evidence" value="ECO:0007669"/>
    <property type="project" value="UniProtKB-EC"/>
</dbReference>
<dbReference type="GO" id="GO:0006979">
    <property type="term" value="P:response to oxidative stress"/>
    <property type="evidence" value="ECO:0007669"/>
    <property type="project" value="TreeGrafter"/>
</dbReference>
<evidence type="ECO:0000256" key="2">
    <source>
        <dbReference type="ARBA" id="ARBA00048082"/>
    </source>
</evidence>